<keyword evidence="1" id="KW-1133">Transmembrane helix</keyword>
<feature type="transmembrane region" description="Helical" evidence="1">
    <location>
        <begin position="315"/>
        <end position="334"/>
    </location>
</feature>
<comment type="caution">
    <text evidence="2">The sequence shown here is derived from an EMBL/GenBank/DDBJ whole genome shotgun (WGS) entry which is preliminary data.</text>
</comment>
<evidence type="ECO:0000313" key="3">
    <source>
        <dbReference type="Proteomes" id="UP001245683"/>
    </source>
</evidence>
<evidence type="ECO:0000313" key="2">
    <source>
        <dbReference type="EMBL" id="MDV3104337.1"/>
    </source>
</evidence>
<accession>A0AAE4NW44</accession>
<keyword evidence="3" id="KW-1185">Reference proteome</keyword>
<evidence type="ECO:0000256" key="1">
    <source>
        <dbReference type="SAM" id="Phobius"/>
    </source>
</evidence>
<keyword evidence="1" id="KW-0812">Transmembrane</keyword>
<organism evidence="2 3">
    <name type="scientific">Thermococcus waiotapuensis</name>
    <dbReference type="NCBI Taxonomy" id="90909"/>
    <lineage>
        <taxon>Archaea</taxon>
        <taxon>Methanobacteriati</taxon>
        <taxon>Methanobacteriota</taxon>
        <taxon>Thermococci</taxon>
        <taxon>Thermococcales</taxon>
        <taxon>Thermococcaceae</taxon>
        <taxon>Thermococcus</taxon>
    </lineage>
</organism>
<gene>
    <name evidence="2" type="ORF">RBI02_07300</name>
</gene>
<name>A0AAE4NW44_9EURY</name>
<proteinExistence type="predicted"/>
<protein>
    <submittedName>
        <fullName evidence="2">Uncharacterized protein</fullName>
    </submittedName>
</protein>
<dbReference type="EMBL" id="JAVDZE010000003">
    <property type="protein sequence ID" value="MDV3104337.1"/>
    <property type="molecule type" value="Genomic_DNA"/>
</dbReference>
<dbReference type="RefSeq" id="WP_315342522.1">
    <property type="nucleotide sequence ID" value="NZ_JAVDZE010000003.1"/>
</dbReference>
<dbReference type="AlphaFoldDB" id="A0AAE4NW44"/>
<keyword evidence="1" id="KW-0472">Membrane</keyword>
<sequence>MKGKAALPLVFLLLFSGSTLAAPYWLKPGTELVYFANATKPDTYYGGGAYYRSDGCIATLGFQSMRVVFRIINVSNDWAIVNVTVGLYGDKSLRWPYSEVTAYYPANCTLDLPWPVNTITHSLRENVSFEWADYGTELVLNGSYKIHLLTGIVYSMDGRPYGHTLLFGLYPVSNMSYVILDGKHLAFNVIRVLNSTTYVTYYRNFTGPNVFLSSEPVNFTDPSGATSFIRSIVIFNPGDDLTAGFMGVIPDLGASVRLDVIAISDNMMDRLTPKFSGGEVDRAVPAGVLLYNVSVPKTQSDEHVTQQASVPAISGPWIGGVLAGLLLLAGVFLMKRR</sequence>
<dbReference type="Proteomes" id="UP001245683">
    <property type="component" value="Unassembled WGS sequence"/>
</dbReference>
<reference evidence="2 3" key="1">
    <citation type="submission" date="2023-08" db="EMBL/GenBank/DDBJ databases">
        <title>Draft genome sequence of Thermococcus waiotapuensis WT1T, a thermophilic sulphur-dependent archaeon from order Thermococcales.</title>
        <authorList>
            <person name="Manners S.H."/>
            <person name="Carere C.R."/>
            <person name="Dhami M.K."/>
            <person name="Dobson R.C.J."/>
            <person name="Stott M.B."/>
        </authorList>
    </citation>
    <scope>NUCLEOTIDE SEQUENCE [LARGE SCALE GENOMIC DNA]</scope>
    <source>
        <strain evidence="2 3">WT1</strain>
    </source>
</reference>